<comment type="similarity">
    <text evidence="1">Belongs to the IS21/IS1162 putative ATP-binding protein family.</text>
</comment>
<sequence>MSQLTGNRIRTTAAKLGLPHLAESLNQYATRAEEGKLGYLDFLDLVLAEELAVRDERRFRQGLRLSKLPHHKTLDDYDFSFQPELDPRKVKDLATLSFVEAKANAALLGPPGVGKTHLAVALAVAACRAGFSIYFTTLDDMVRQLKTAEAAGRLTTKLRAYLRPSVLVVDEVGYEPLERAEANLVFQVISKRYERGSIILTSNKTFSKAHMFRSTCARQCRMSTGSGGQAGGSNRCVRQSDLRSSSSVRGKCSPHLPRYPLSPYFVATSSKQRITARATASTLCWVDQISVPALSCLEPSGT</sequence>
<dbReference type="GO" id="GO:0005524">
    <property type="term" value="F:ATP binding"/>
    <property type="evidence" value="ECO:0007669"/>
    <property type="project" value="InterPro"/>
</dbReference>
<dbReference type="Gene3D" id="3.40.50.300">
    <property type="entry name" value="P-loop containing nucleotide triphosphate hydrolases"/>
    <property type="match status" value="1"/>
</dbReference>
<dbReference type="Proteomes" id="UP000318416">
    <property type="component" value="Unassembled WGS sequence"/>
</dbReference>
<dbReference type="Pfam" id="PF01695">
    <property type="entry name" value="IstB_IS21"/>
    <property type="match status" value="1"/>
</dbReference>
<dbReference type="NCBIfam" id="NF038214">
    <property type="entry name" value="IS21_help_AAA"/>
    <property type="match status" value="1"/>
</dbReference>
<proteinExistence type="inferred from homology"/>
<accession>A0A561F1K5</accession>
<dbReference type="SMART" id="SM00382">
    <property type="entry name" value="AAA"/>
    <property type="match status" value="1"/>
</dbReference>
<reference evidence="3 4" key="1">
    <citation type="submission" date="2019-06" db="EMBL/GenBank/DDBJ databases">
        <title>Sequencing the genomes of 1000 actinobacteria strains.</title>
        <authorList>
            <person name="Klenk H.-P."/>
        </authorList>
    </citation>
    <scope>NUCLEOTIDE SEQUENCE [LARGE SCALE GENOMIC DNA]</scope>
    <source>
        <strain evidence="3 4">DSM 41649</strain>
    </source>
</reference>
<name>A0A561F1K5_9ACTN</name>
<dbReference type="GO" id="GO:0006260">
    <property type="term" value="P:DNA replication"/>
    <property type="evidence" value="ECO:0007669"/>
    <property type="project" value="TreeGrafter"/>
</dbReference>
<dbReference type="EMBL" id="VIVR01000001">
    <property type="protein sequence ID" value="TWE21743.1"/>
    <property type="molecule type" value="Genomic_DNA"/>
</dbReference>
<organism evidence="3 4">
    <name type="scientific">Kitasatospora atroaurantiaca</name>
    <dbReference type="NCBI Taxonomy" id="285545"/>
    <lineage>
        <taxon>Bacteria</taxon>
        <taxon>Bacillati</taxon>
        <taxon>Actinomycetota</taxon>
        <taxon>Actinomycetes</taxon>
        <taxon>Kitasatosporales</taxon>
        <taxon>Streptomycetaceae</taxon>
        <taxon>Kitasatospora</taxon>
    </lineage>
</organism>
<keyword evidence="4" id="KW-1185">Reference proteome</keyword>
<dbReference type="AlphaFoldDB" id="A0A561F1K5"/>
<dbReference type="InterPro" id="IPR047661">
    <property type="entry name" value="IstB"/>
</dbReference>
<gene>
    <name evidence="3" type="ORF">FB465_6954</name>
</gene>
<dbReference type="SUPFAM" id="SSF52540">
    <property type="entry name" value="P-loop containing nucleoside triphosphate hydrolases"/>
    <property type="match status" value="1"/>
</dbReference>
<dbReference type="PANTHER" id="PTHR30050:SF4">
    <property type="entry name" value="ATP-BINDING PROTEIN RV3427C IN INSERTION SEQUENCE-RELATED"/>
    <property type="match status" value="1"/>
</dbReference>
<feature type="domain" description="AAA+ ATPase" evidence="2">
    <location>
        <begin position="101"/>
        <end position="228"/>
    </location>
</feature>
<dbReference type="CDD" id="cd00009">
    <property type="entry name" value="AAA"/>
    <property type="match status" value="1"/>
</dbReference>
<comment type="caution">
    <text evidence="3">The sequence shown here is derived from an EMBL/GenBank/DDBJ whole genome shotgun (WGS) entry which is preliminary data.</text>
</comment>
<evidence type="ECO:0000313" key="4">
    <source>
        <dbReference type="Proteomes" id="UP000318416"/>
    </source>
</evidence>
<evidence type="ECO:0000256" key="1">
    <source>
        <dbReference type="ARBA" id="ARBA00008059"/>
    </source>
</evidence>
<dbReference type="InterPro" id="IPR002611">
    <property type="entry name" value="IstB_ATP-bd"/>
</dbReference>
<protein>
    <submittedName>
        <fullName evidence="3">DNA replication protein DnaC</fullName>
    </submittedName>
</protein>
<evidence type="ECO:0000259" key="2">
    <source>
        <dbReference type="SMART" id="SM00382"/>
    </source>
</evidence>
<dbReference type="PANTHER" id="PTHR30050">
    <property type="entry name" value="CHROMOSOMAL REPLICATION INITIATOR PROTEIN DNAA"/>
    <property type="match status" value="1"/>
</dbReference>
<dbReference type="InterPro" id="IPR027417">
    <property type="entry name" value="P-loop_NTPase"/>
</dbReference>
<dbReference type="InterPro" id="IPR003593">
    <property type="entry name" value="AAA+_ATPase"/>
</dbReference>
<evidence type="ECO:0000313" key="3">
    <source>
        <dbReference type="EMBL" id="TWE21743.1"/>
    </source>
</evidence>